<accession>A0A1I6ULU5</accession>
<reference evidence="2" key="1">
    <citation type="submission" date="2016-10" db="EMBL/GenBank/DDBJ databases">
        <authorList>
            <person name="Varghese N."/>
            <person name="Submissions S."/>
        </authorList>
    </citation>
    <scope>NUCLEOTIDE SEQUENCE [LARGE SCALE GENOMIC DNA]</scope>
    <source>
        <strain evidence="2">DSM 45789</strain>
    </source>
</reference>
<dbReference type="RefSeq" id="WP_091839596.1">
    <property type="nucleotide sequence ID" value="NZ_FPAA01000018.1"/>
</dbReference>
<protein>
    <submittedName>
        <fullName evidence="1">Uncharacterized protein</fullName>
    </submittedName>
</protein>
<organism evidence="1 2">
    <name type="scientific">Marininema halotolerans</name>
    <dbReference type="NCBI Taxonomy" id="1155944"/>
    <lineage>
        <taxon>Bacteria</taxon>
        <taxon>Bacillati</taxon>
        <taxon>Bacillota</taxon>
        <taxon>Bacilli</taxon>
        <taxon>Bacillales</taxon>
        <taxon>Thermoactinomycetaceae</taxon>
        <taxon>Marininema</taxon>
    </lineage>
</organism>
<evidence type="ECO:0000313" key="2">
    <source>
        <dbReference type="Proteomes" id="UP000198660"/>
    </source>
</evidence>
<gene>
    <name evidence="1" type="ORF">SAMN05444972_11813</name>
</gene>
<evidence type="ECO:0000313" key="1">
    <source>
        <dbReference type="EMBL" id="SFT02410.1"/>
    </source>
</evidence>
<sequence length="152" mass="17810">MDKLFLKWIQNYAEDYFGPGIEVEIDYTKHKIDNPSSKITNIKSNIKGIELIGDAIVWENGCMDIHIINDNQDTVLWEHHLVDENVSFDHILSNYREVFQKGQLNTVDTLRTFKIQASCWNGDWDGFIARQEKDPRNYSINKECEKESINNE</sequence>
<name>A0A1I6ULU5_9BACL</name>
<dbReference type="EMBL" id="FPAA01000018">
    <property type="protein sequence ID" value="SFT02410.1"/>
    <property type="molecule type" value="Genomic_DNA"/>
</dbReference>
<dbReference type="Proteomes" id="UP000198660">
    <property type="component" value="Unassembled WGS sequence"/>
</dbReference>
<proteinExistence type="predicted"/>
<keyword evidence="2" id="KW-1185">Reference proteome</keyword>
<dbReference type="AlphaFoldDB" id="A0A1I6ULU5"/>